<name>A0ABP9SG57_9ACTN</name>
<sequence>MRIDVATTCVACGAEISGGAPYCPSCGTGQPDQPAVSQDPVPLVDSRVTPPLLPTQPSTGNLILVTAIIVLVIVATVPVLVIRSVFFGPDDAVRGYFNALAARNADAAWAQLDPGGLKRASDPMLSDRAVTDTGYHPPTGFKLVKLKVDGADATASVRYTVDGQRQTEQVTLHRGRATNLFQRWHVKDGLLPLAVQVPAGASYQLGGSTMTGADSAGQFAAFPGAYRLTLAHDPLLDASPVTVVAGQAQGGTLVPRVQSAAQDTIGKQVKAYVDKCATSTALTPQGCPFYASSYYAEPVHWQVLSYPTLRETINENGQVTVDSQAPGSVSITGGPDSFAPPETFSFSVSGTAAVSGDSVVFTPPQQQ</sequence>
<evidence type="ECO:0000313" key="3">
    <source>
        <dbReference type="Proteomes" id="UP001501570"/>
    </source>
</evidence>
<gene>
    <name evidence="2" type="ORF">GCM10023322_63110</name>
</gene>
<dbReference type="RefSeq" id="WP_345635789.1">
    <property type="nucleotide sequence ID" value="NZ_BAABJQ010000024.1"/>
</dbReference>
<comment type="caution">
    <text evidence="2">The sequence shown here is derived from an EMBL/GenBank/DDBJ whole genome shotgun (WGS) entry which is preliminary data.</text>
</comment>
<keyword evidence="3" id="KW-1185">Reference proteome</keyword>
<evidence type="ECO:0008006" key="4">
    <source>
        <dbReference type="Google" id="ProtNLM"/>
    </source>
</evidence>
<proteinExistence type="predicted"/>
<dbReference type="EMBL" id="BAABJQ010000024">
    <property type="protein sequence ID" value="GAA5195750.1"/>
    <property type="molecule type" value="Genomic_DNA"/>
</dbReference>
<evidence type="ECO:0000313" key="2">
    <source>
        <dbReference type="EMBL" id="GAA5195750.1"/>
    </source>
</evidence>
<accession>A0ABP9SG57</accession>
<dbReference type="Proteomes" id="UP001501570">
    <property type="component" value="Unassembled WGS sequence"/>
</dbReference>
<keyword evidence="1" id="KW-0472">Membrane</keyword>
<feature type="transmembrane region" description="Helical" evidence="1">
    <location>
        <begin position="62"/>
        <end position="86"/>
    </location>
</feature>
<protein>
    <recommendedName>
        <fullName evidence="4">Zinc ribbon domain-containing protein</fullName>
    </recommendedName>
</protein>
<keyword evidence="1" id="KW-1133">Transmembrane helix</keyword>
<evidence type="ECO:0000256" key="1">
    <source>
        <dbReference type="SAM" id="Phobius"/>
    </source>
</evidence>
<keyword evidence="1" id="KW-0812">Transmembrane</keyword>
<organism evidence="2 3">
    <name type="scientific">Rugosimonospora acidiphila</name>
    <dbReference type="NCBI Taxonomy" id="556531"/>
    <lineage>
        <taxon>Bacteria</taxon>
        <taxon>Bacillati</taxon>
        <taxon>Actinomycetota</taxon>
        <taxon>Actinomycetes</taxon>
        <taxon>Micromonosporales</taxon>
        <taxon>Micromonosporaceae</taxon>
        <taxon>Rugosimonospora</taxon>
    </lineage>
</organism>
<reference evidence="3" key="1">
    <citation type="journal article" date="2019" name="Int. J. Syst. Evol. Microbiol.">
        <title>The Global Catalogue of Microorganisms (GCM) 10K type strain sequencing project: providing services to taxonomists for standard genome sequencing and annotation.</title>
        <authorList>
            <consortium name="The Broad Institute Genomics Platform"/>
            <consortium name="The Broad Institute Genome Sequencing Center for Infectious Disease"/>
            <person name="Wu L."/>
            <person name="Ma J."/>
        </authorList>
    </citation>
    <scope>NUCLEOTIDE SEQUENCE [LARGE SCALE GENOMIC DNA]</scope>
    <source>
        <strain evidence="3">JCM 18304</strain>
    </source>
</reference>